<dbReference type="SUPFAM" id="SSF53271">
    <property type="entry name" value="PRTase-like"/>
    <property type="match status" value="1"/>
</dbReference>
<protein>
    <recommendedName>
        <fullName evidence="3">Phosphoribosyltransferase</fullName>
    </recommendedName>
</protein>
<evidence type="ECO:0000313" key="2">
    <source>
        <dbReference type="Proteomes" id="UP000175989"/>
    </source>
</evidence>
<dbReference type="Proteomes" id="UP000175989">
    <property type="component" value="Unassembled WGS sequence"/>
</dbReference>
<accession>A0A1E7WIG1</accession>
<comment type="caution">
    <text evidence="1">The sequence shown here is derived from an EMBL/GenBank/DDBJ whole genome shotgun (WGS) entry which is preliminary data.</text>
</comment>
<dbReference type="EMBL" id="LROM01000091">
    <property type="protein sequence ID" value="OEZ98430.1"/>
    <property type="molecule type" value="Genomic_DNA"/>
</dbReference>
<reference evidence="2" key="1">
    <citation type="journal article" date="2016" name="Front. Microbiol.">
        <title>Molecular Keys to the Janthinobacterium and Duganella spp. Interaction with the Plant Pathogen Fusarium graminearum.</title>
        <authorList>
            <person name="Haack F.S."/>
            <person name="Poehlein A."/>
            <person name="Kroger C."/>
            <person name="Voigt C.A."/>
            <person name="Piepenbring M."/>
            <person name="Bode H.B."/>
            <person name="Daniel R."/>
            <person name="Schafer W."/>
            <person name="Streit W.R."/>
        </authorList>
    </citation>
    <scope>NUCLEOTIDE SEQUENCE [LARGE SCALE GENOMIC DNA]</scope>
    <source>
        <strain evidence="2">T54</strain>
    </source>
</reference>
<evidence type="ECO:0008006" key="3">
    <source>
        <dbReference type="Google" id="ProtNLM"/>
    </source>
</evidence>
<dbReference type="AlphaFoldDB" id="A0A1E7WIG1"/>
<dbReference type="PATRIC" id="fig|762836.4.peg.3200"/>
<name>A0A1E7WIG1_9BURK</name>
<dbReference type="CDD" id="cd06223">
    <property type="entry name" value="PRTases_typeI"/>
    <property type="match status" value="1"/>
</dbReference>
<sequence>MDKPTRYPWGGFPDVLMHAPELFVKKHRAYAAAKAGNLAAAVELVLEALSLQVLEQLWRLFDHHHPALASVHAEEAQGTNAIGEAMATVIATKLNWRYEREVIQINKVSHTGASGFARLRGQALFGGSARSGLHYVLVDDFIGQGGTLANLRGHMMAQGAHVIGATVLTGKDYSARLTPARGQIDELRRKHGHIENWWYRRFGFGFDCLTASEARYLCRTPTSERIITNLEAADS</sequence>
<keyword evidence="2" id="KW-1185">Reference proteome</keyword>
<evidence type="ECO:0000313" key="1">
    <source>
        <dbReference type="EMBL" id="OEZ98430.1"/>
    </source>
</evidence>
<dbReference type="InterPro" id="IPR029057">
    <property type="entry name" value="PRTase-like"/>
</dbReference>
<proteinExistence type="predicted"/>
<dbReference type="InterPro" id="IPR000836">
    <property type="entry name" value="PRTase_dom"/>
</dbReference>
<gene>
    <name evidence="1" type="ORF">DUPY_31090</name>
</gene>
<dbReference type="RefSeq" id="WP_070249309.1">
    <property type="nucleotide sequence ID" value="NZ_LROM01000091.1"/>
</dbReference>
<organism evidence="1 2">
    <name type="scientific">Duganella phyllosphaerae</name>
    <dbReference type="NCBI Taxonomy" id="762836"/>
    <lineage>
        <taxon>Bacteria</taxon>
        <taxon>Pseudomonadati</taxon>
        <taxon>Pseudomonadota</taxon>
        <taxon>Betaproteobacteria</taxon>
        <taxon>Burkholderiales</taxon>
        <taxon>Oxalobacteraceae</taxon>
        <taxon>Telluria group</taxon>
        <taxon>Duganella</taxon>
    </lineage>
</organism>
<dbReference type="Gene3D" id="3.40.50.2020">
    <property type="match status" value="1"/>
</dbReference>
<dbReference type="OrthoDB" id="9151960at2"/>